<protein>
    <submittedName>
        <fullName evidence="3">Uncharacterized protein</fullName>
    </submittedName>
</protein>
<feature type="compositionally biased region" description="Polar residues" evidence="2">
    <location>
        <begin position="69"/>
        <end position="104"/>
    </location>
</feature>
<name>A0ABP0YW50_9ROSI</name>
<gene>
    <name evidence="3" type="ORF">CITCOLO1_LOCUS17009</name>
</gene>
<feature type="region of interest" description="Disordered" evidence="2">
    <location>
        <begin position="69"/>
        <end position="155"/>
    </location>
</feature>
<evidence type="ECO:0000256" key="1">
    <source>
        <dbReference type="ARBA" id="ARBA00010502"/>
    </source>
</evidence>
<evidence type="ECO:0000256" key="2">
    <source>
        <dbReference type="SAM" id="MobiDB-lite"/>
    </source>
</evidence>
<dbReference type="PANTHER" id="PTHR33565:SF20">
    <property type="entry name" value="DORMANCY-ASSOCIATED PROTEIN HOMOLOG 4"/>
    <property type="match status" value="1"/>
</dbReference>
<dbReference type="EMBL" id="OZ021740">
    <property type="protein sequence ID" value="CAK9324765.1"/>
    <property type="molecule type" value="Genomic_DNA"/>
</dbReference>
<dbReference type="InterPro" id="IPR008406">
    <property type="entry name" value="DRM/ARP"/>
</dbReference>
<organism evidence="3 4">
    <name type="scientific">Citrullus colocynthis</name>
    <name type="common">colocynth</name>
    <dbReference type="NCBI Taxonomy" id="252529"/>
    <lineage>
        <taxon>Eukaryota</taxon>
        <taxon>Viridiplantae</taxon>
        <taxon>Streptophyta</taxon>
        <taxon>Embryophyta</taxon>
        <taxon>Tracheophyta</taxon>
        <taxon>Spermatophyta</taxon>
        <taxon>Magnoliopsida</taxon>
        <taxon>eudicotyledons</taxon>
        <taxon>Gunneridae</taxon>
        <taxon>Pentapetalae</taxon>
        <taxon>rosids</taxon>
        <taxon>fabids</taxon>
        <taxon>Cucurbitales</taxon>
        <taxon>Cucurbitaceae</taxon>
        <taxon>Benincaseae</taxon>
        <taxon>Citrullus</taxon>
    </lineage>
</organism>
<comment type="similarity">
    <text evidence="1">Belongs to the DRM1/ARP family.</text>
</comment>
<feature type="compositionally biased region" description="Low complexity" evidence="2">
    <location>
        <begin position="105"/>
        <end position="115"/>
    </location>
</feature>
<evidence type="ECO:0000313" key="3">
    <source>
        <dbReference type="EMBL" id="CAK9324765.1"/>
    </source>
</evidence>
<dbReference type="PANTHER" id="PTHR33565">
    <property type="entry name" value="DORMANCY-ASSOCIATED PROTEIN 1"/>
    <property type="match status" value="1"/>
</dbReference>
<proteinExistence type="inferred from homology"/>
<feature type="compositionally biased region" description="Basic and acidic residues" evidence="2">
    <location>
        <begin position="122"/>
        <end position="145"/>
    </location>
</feature>
<sequence>MFIINQKPSPSSSTTFALHRKRERKIIIIINQLIKLKMSFLQKLWDETLAGPAPDSGLSRLRKYNSFSASRSPSMLSNDVVSNIPPTIQIPSPTLTLSQSPNSFPESPMASSSSPSTPPETPRGDEMKRITRRRSIDYPRRRPPEGPEPTTPSVYDWIVITALDR</sequence>
<accession>A0ABP0YW50</accession>
<dbReference type="Proteomes" id="UP001642487">
    <property type="component" value="Chromosome 6"/>
</dbReference>
<evidence type="ECO:0000313" key="4">
    <source>
        <dbReference type="Proteomes" id="UP001642487"/>
    </source>
</evidence>
<reference evidence="3 4" key="1">
    <citation type="submission" date="2024-03" db="EMBL/GenBank/DDBJ databases">
        <authorList>
            <person name="Gkanogiannis A."/>
            <person name="Becerra Lopez-Lavalle L."/>
        </authorList>
    </citation>
    <scope>NUCLEOTIDE SEQUENCE [LARGE SCALE GENOMIC DNA]</scope>
</reference>
<keyword evidence="4" id="KW-1185">Reference proteome</keyword>